<gene>
    <name evidence="2" type="ORF">GCM10008119_02710</name>
</gene>
<feature type="transmembrane region" description="Helical" evidence="1">
    <location>
        <begin position="40"/>
        <end position="65"/>
    </location>
</feature>
<protein>
    <submittedName>
        <fullName evidence="2">Uncharacterized protein</fullName>
    </submittedName>
</protein>
<keyword evidence="3" id="KW-1185">Reference proteome</keyword>
<dbReference type="EMBL" id="BMDJ01000001">
    <property type="protein sequence ID" value="GGI22451.1"/>
    <property type="molecule type" value="Genomic_DNA"/>
</dbReference>
<evidence type="ECO:0000256" key="1">
    <source>
        <dbReference type="SAM" id="Phobius"/>
    </source>
</evidence>
<keyword evidence="1" id="KW-1133">Transmembrane helix</keyword>
<keyword evidence="1" id="KW-0472">Membrane</keyword>
<sequence length="69" mass="7898">MKAVYKESLVPNKALYFFGDRITQDVSVEAKRKIAKARKIFFIFFSVKILVSSIEILVSGIKILVLRYG</sequence>
<organism evidence="2 3">
    <name type="scientific">Pedobacter mendelii</name>
    <dbReference type="NCBI Taxonomy" id="1908240"/>
    <lineage>
        <taxon>Bacteria</taxon>
        <taxon>Pseudomonadati</taxon>
        <taxon>Bacteroidota</taxon>
        <taxon>Sphingobacteriia</taxon>
        <taxon>Sphingobacteriales</taxon>
        <taxon>Sphingobacteriaceae</taxon>
        <taxon>Pedobacter</taxon>
    </lineage>
</organism>
<name>A0ABQ2BEW9_9SPHI</name>
<dbReference type="Proteomes" id="UP000645390">
    <property type="component" value="Unassembled WGS sequence"/>
</dbReference>
<keyword evidence="1" id="KW-0812">Transmembrane</keyword>
<evidence type="ECO:0000313" key="3">
    <source>
        <dbReference type="Proteomes" id="UP000645390"/>
    </source>
</evidence>
<comment type="caution">
    <text evidence="2">The sequence shown here is derived from an EMBL/GenBank/DDBJ whole genome shotgun (WGS) entry which is preliminary data.</text>
</comment>
<accession>A0ABQ2BEW9</accession>
<reference evidence="3" key="1">
    <citation type="journal article" date="2019" name="Int. J. Syst. Evol. Microbiol.">
        <title>The Global Catalogue of Microorganisms (GCM) 10K type strain sequencing project: providing services to taxonomists for standard genome sequencing and annotation.</title>
        <authorList>
            <consortium name="The Broad Institute Genomics Platform"/>
            <consortium name="The Broad Institute Genome Sequencing Center for Infectious Disease"/>
            <person name="Wu L."/>
            <person name="Ma J."/>
        </authorList>
    </citation>
    <scope>NUCLEOTIDE SEQUENCE [LARGE SCALE GENOMIC DNA]</scope>
    <source>
        <strain evidence="3">CCM 8939</strain>
    </source>
</reference>
<proteinExistence type="predicted"/>
<evidence type="ECO:0000313" key="2">
    <source>
        <dbReference type="EMBL" id="GGI22451.1"/>
    </source>
</evidence>